<organism evidence="4 5">
    <name type="scientific">Clavispora lusitaniae</name>
    <name type="common">Candida lusitaniae</name>
    <dbReference type="NCBI Taxonomy" id="36911"/>
    <lineage>
        <taxon>Eukaryota</taxon>
        <taxon>Fungi</taxon>
        <taxon>Dikarya</taxon>
        <taxon>Ascomycota</taxon>
        <taxon>Saccharomycotina</taxon>
        <taxon>Pichiomycetes</taxon>
        <taxon>Metschnikowiaceae</taxon>
        <taxon>Clavispora</taxon>
    </lineage>
</organism>
<dbReference type="KEGG" id="clus:A9F13_07g01727"/>
<dbReference type="PROSITE" id="PS50200">
    <property type="entry name" value="RA"/>
    <property type="match status" value="1"/>
</dbReference>
<evidence type="ECO:0000259" key="2">
    <source>
        <dbReference type="PROSITE" id="PS50105"/>
    </source>
</evidence>
<feature type="domain" description="SAM" evidence="2">
    <location>
        <begin position="8"/>
        <end position="71"/>
    </location>
</feature>
<dbReference type="SMART" id="SM00314">
    <property type="entry name" value="RA"/>
    <property type="match status" value="1"/>
</dbReference>
<feature type="region of interest" description="Disordered" evidence="1">
    <location>
        <begin position="377"/>
        <end position="397"/>
    </location>
</feature>
<feature type="region of interest" description="Disordered" evidence="1">
    <location>
        <begin position="142"/>
        <end position="187"/>
    </location>
</feature>
<name>A0AA91PZT2_CLALS</name>
<dbReference type="GO" id="GO:0007165">
    <property type="term" value="P:signal transduction"/>
    <property type="evidence" value="ECO:0007669"/>
    <property type="project" value="InterPro"/>
</dbReference>
<dbReference type="SMART" id="SM00454">
    <property type="entry name" value="SAM"/>
    <property type="match status" value="1"/>
</dbReference>
<feature type="region of interest" description="Disordered" evidence="1">
    <location>
        <begin position="240"/>
        <end position="294"/>
    </location>
</feature>
<dbReference type="SUPFAM" id="SSF54236">
    <property type="entry name" value="Ubiquitin-like"/>
    <property type="match status" value="1"/>
</dbReference>
<dbReference type="Gene3D" id="1.10.150.50">
    <property type="entry name" value="Transcription Factor, Ets-1"/>
    <property type="match status" value="1"/>
</dbReference>
<evidence type="ECO:0000313" key="4">
    <source>
        <dbReference type="EMBL" id="OVF08708.1"/>
    </source>
</evidence>
<dbReference type="CDD" id="cd01786">
    <property type="entry name" value="RA_STE50"/>
    <property type="match status" value="1"/>
</dbReference>
<dbReference type="EMBL" id="LYUB02000007">
    <property type="protein sequence ID" value="OVF08708.1"/>
    <property type="molecule type" value="Genomic_DNA"/>
</dbReference>
<comment type="caution">
    <text evidence="4">The sequence shown here is derived from an EMBL/GenBank/DDBJ whole genome shotgun (WGS) entry which is preliminary data.</text>
</comment>
<proteinExistence type="predicted"/>
<dbReference type="Pfam" id="PF00788">
    <property type="entry name" value="RA"/>
    <property type="match status" value="1"/>
</dbReference>
<dbReference type="PROSITE" id="PS50105">
    <property type="entry name" value="SAM_DOMAIN"/>
    <property type="match status" value="1"/>
</dbReference>
<evidence type="ECO:0000259" key="3">
    <source>
        <dbReference type="PROSITE" id="PS50200"/>
    </source>
</evidence>
<evidence type="ECO:0000256" key="1">
    <source>
        <dbReference type="SAM" id="MobiDB-lite"/>
    </source>
</evidence>
<accession>A0AA91PZT2</accession>
<dbReference type="InterPro" id="IPR029071">
    <property type="entry name" value="Ubiquitin-like_domsf"/>
</dbReference>
<dbReference type="InterPro" id="IPR001660">
    <property type="entry name" value="SAM"/>
</dbReference>
<protein>
    <recommendedName>
        <fullName evidence="6">Protein STE50</fullName>
    </recommendedName>
</protein>
<dbReference type="Gene3D" id="3.10.20.90">
    <property type="entry name" value="Phosphatidylinositol 3-kinase Catalytic Subunit, Chain A, domain 1"/>
    <property type="match status" value="1"/>
</dbReference>
<dbReference type="InterPro" id="IPR013761">
    <property type="entry name" value="SAM/pointed_sf"/>
</dbReference>
<evidence type="ECO:0000313" key="5">
    <source>
        <dbReference type="Proteomes" id="UP000195602"/>
    </source>
</evidence>
<dbReference type="Proteomes" id="UP000195602">
    <property type="component" value="Unassembled WGS sequence"/>
</dbReference>
<dbReference type="SUPFAM" id="SSF47769">
    <property type="entry name" value="SAM/Pointed domain"/>
    <property type="match status" value="1"/>
</dbReference>
<feature type="domain" description="Ras-associating" evidence="3">
    <location>
        <begin position="299"/>
        <end position="377"/>
    </location>
</feature>
<feature type="compositionally biased region" description="Polar residues" evidence="1">
    <location>
        <begin position="174"/>
        <end position="187"/>
    </location>
</feature>
<dbReference type="Pfam" id="PF07647">
    <property type="entry name" value="SAM_2"/>
    <property type="match status" value="1"/>
</dbReference>
<feature type="compositionally biased region" description="Low complexity" evidence="1">
    <location>
        <begin position="242"/>
        <end position="278"/>
    </location>
</feature>
<dbReference type="InterPro" id="IPR000159">
    <property type="entry name" value="RA_dom"/>
</dbReference>
<sequence length="397" mass="41825">MGESFLTWDAAQVGAFVAAHSDADVAASFIDNAIDGALLPFLTTAHLRELGVPTLGARLRVKRALNDLMAAHFASAPPPEDFRLAGININSNYVSMEALALCSVLLRDMPRAQNSEVARLADSFSRLKADLHPLARLAKDAKPLPTPTLDPGVSSPTASVASVGSGEDTLPARANTNTITSSTLGSNPNLALSAATGNVSSLSPSPTNRFSSASVLSMGVGKVADMRGGAARYSARPRLLDADSPPAQPASAGAPVPSAHTPHSAHSTHTAPHSSHPSHSSHSHSSHSSHAPTHAAALAGQPLKQLKASSDDTCLKVLQHAMRRHHIPREKWSKYVLVICYGDKERILKLTERPVGVFKELTEHGKNPAIMLRELASTPTQEYEDSRIGDDIPGGTL</sequence>
<evidence type="ECO:0008006" key="6">
    <source>
        <dbReference type="Google" id="ProtNLM"/>
    </source>
</evidence>
<reference evidence="4 5" key="1">
    <citation type="submission" date="2017-04" db="EMBL/GenBank/DDBJ databases">
        <title>Draft genome of the yeast Clavispora lusitaniae type strain CBS 6936.</title>
        <authorList>
            <person name="Durrens P."/>
            <person name="Klopp C."/>
            <person name="Biteau N."/>
            <person name="Fitton-Ouhabi V."/>
            <person name="Dementhon K."/>
            <person name="Accoceberry I."/>
            <person name="Sherman D.J."/>
            <person name="Noel T."/>
        </authorList>
    </citation>
    <scope>NUCLEOTIDE SEQUENCE [LARGE SCALE GENOMIC DNA]</scope>
    <source>
        <strain evidence="4 5">CBS 6936</strain>
    </source>
</reference>
<dbReference type="AlphaFoldDB" id="A0AA91PZT2"/>
<gene>
    <name evidence="4" type="ORF">A9F13_07g01727</name>
</gene>